<dbReference type="Proteomes" id="UP000648984">
    <property type="component" value="Unassembled WGS sequence"/>
</dbReference>
<keyword evidence="1" id="KW-0175">Coiled coil</keyword>
<keyword evidence="2" id="KW-0812">Transmembrane</keyword>
<evidence type="ECO:0000256" key="1">
    <source>
        <dbReference type="SAM" id="Coils"/>
    </source>
</evidence>
<organism evidence="3 4">
    <name type="scientific">Aromatoleum diolicum</name>
    <dbReference type="NCBI Taxonomy" id="75796"/>
    <lineage>
        <taxon>Bacteria</taxon>
        <taxon>Pseudomonadati</taxon>
        <taxon>Pseudomonadota</taxon>
        <taxon>Betaproteobacteria</taxon>
        <taxon>Rhodocyclales</taxon>
        <taxon>Rhodocyclaceae</taxon>
        <taxon>Aromatoleum</taxon>
    </lineage>
</organism>
<reference evidence="3 4" key="1">
    <citation type="submission" date="2019-12" db="EMBL/GenBank/DDBJ databases">
        <title>Comparative genomics gives insights into the taxonomy of the Azoarcus-Aromatoleum group and reveals separate origins of nif in the plant-associated Azoarcus and non-plant-associated Aromatoleum sub-groups.</title>
        <authorList>
            <person name="Lafos M."/>
            <person name="Maluk M."/>
            <person name="Batista M."/>
            <person name="Junghare M."/>
            <person name="Carmona M."/>
            <person name="Faoro H."/>
            <person name="Cruz L.M."/>
            <person name="Battistoni F."/>
            <person name="De Souza E."/>
            <person name="Pedrosa F."/>
            <person name="Chen W.-M."/>
            <person name="Poole P.S."/>
            <person name="Dixon R.A."/>
            <person name="James E.K."/>
        </authorList>
    </citation>
    <scope>NUCLEOTIDE SEQUENCE [LARGE SCALE GENOMIC DNA]</scope>
    <source>
        <strain evidence="3 4">22Lin</strain>
    </source>
</reference>
<proteinExistence type="predicted"/>
<evidence type="ECO:0000313" key="3">
    <source>
        <dbReference type="EMBL" id="NMG76875.1"/>
    </source>
</evidence>
<keyword evidence="2" id="KW-0472">Membrane</keyword>
<dbReference type="RefSeq" id="WP_169262007.1">
    <property type="nucleotide sequence ID" value="NZ_WTVQ01000042.1"/>
</dbReference>
<evidence type="ECO:0000256" key="2">
    <source>
        <dbReference type="SAM" id="Phobius"/>
    </source>
</evidence>
<evidence type="ECO:0000313" key="4">
    <source>
        <dbReference type="Proteomes" id="UP000648984"/>
    </source>
</evidence>
<gene>
    <name evidence="3" type="ORF">GPA25_19145</name>
</gene>
<dbReference type="EMBL" id="WTVQ01000042">
    <property type="protein sequence ID" value="NMG76875.1"/>
    <property type="molecule type" value="Genomic_DNA"/>
</dbReference>
<comment type="caution">
    <text evidence="3">The sequence shown here is derived from an EMBL/GenBank/DDBJ whole genome shotgun (WGS) entry which is preliminary data.</text>
</comment>
<feature type="transmembrane region" description="Helical" evidence="2">
    <location>
        <begin position="299"/>
        <end position="321"/>
    </location>
</feature>
<keyword evidence="2" id="KW-1133">Transmembrane helix</keyword>
<feature type="coiled-coil region" evidence="1">
    <location>
        <begin position="210"/>
        <end position="237"/>
    </location>
</feature>
<sequence>MSLVRTTAAWIGRHLLLLLLVLVSIAVVPRAIRHVTYAIDNFDRNQSAVRSLEDAQTFILSAVDDEKGKALARVRELEQATSDKLRERIAEIDRQLQRLGGPQPAALIKPGFGSLQIDGDALKSEARRELHANLLRQERHHLESIVASRTRLSDHARTLLGAAKELERRRLVHVAAYQRLWQNEDAQRRLIREDGYKFRYVPFTPDFKRLEALRAEKVRLRNENADAAEAYNAQKRRVEAITAPKEILASLDVSHISPEHVVESLHKAKGAVEDELRRNWLGAEFTTMRDDMETGIPKALIIILGVIAVPVAIKAFFYFVIAPLASGRRGAALLPESTGVLDRTKAPEMTAGKQTSSASLIVQVAPDTELLVHPEYLLSSHGVSASSTKWFLSGRYWIASLASGLYAVTRMNSDVSASVELTAARDALSDIEALVLPEGSALVLQPRYLVGVLHARDNPVRITSHWRLFSLHAWLTLQLRYLVFHGPVTLIVKGCRGVRVEPAEAGRRINQAATIGFSANLGYASRRCETFFGYFLGKQPLLHDSFSGAPGYCVYQQMPHAGVRFGVTGRGLAGVTDALLQAVGI</sequence>
<name>A0ABX1QFW9_9RHOO</name>
<keyword evidence="4" id="KW-1185">Reference proteome</keyword>
<accession>A0ABX1QFW9</accession>
<protein>
    <submittedName>
        <fullName evidence="3">Uncharacterized protein</fullName>
    </submittedName>
</protein>